<reference evidence="1 2" key="1">
    <citation type="submission" date="2024-02" db="EMBL/GenBank/DDBJ databases">
        <authorList>
            <person name="Vignale AGUSTIN F."/>
            <person name="Sosa J E."/>
            <person name="Modenutti C."/>
        </authorList>
    </citation>
    <scope>NUCLEOTIDE SEQUENCE [LARGE SCALE GENOMIC DNA]</scope>
</reference>
<keyword evidence="2" id="KW-1185">Reference proteome</keyword>
<protein>
    <submittedName>
        <fullName evidence="1">Uncharacterized protein</fullName>
    </submittedName>
</protein>
<proteinExistence type="predicted"/>
<evidence type="ECO:0000313" key="2">
    <source>
        <dbReference type="Proteomes" id="UP001642360"/>
    </source>
</evidence>
<name>A0ABC8SJ31_9AQUA</name>
<organism evidence="1 2">
    <name type="scientific">Ilex paraguariensis</name>
    <name type="common">yerba mate</name>
    <dbReference type="NCBI Taxonomy" id="185542"/>
    <lineage>
        <taxon>Eukaryota</taxon>
        <taxon>Viridiplantae</taxon>
        <taxon>Streptophyta</taxon>
        <taxon>Embryophyta</taxon>
        <taxon>Tracheophyta</taxon>
        <taxon>Spermatophyta</taxon>
        <taxon>Magnoliopsida</taxon>
        <taxon>eudicotyledons</taxon>
        <taxon>Gunneridae</taxon>
        <taxon>Pentapetalae</taxon>
        <taxon>asterids</taxon>
        <taxon>campanulids</taxon>
        <taxon>Aquifoliales</taxon>
        <taxon>Aquifoliaceae</taxon>
        <taxon>Ilex</taxon>
    </lineage>
</organism>
<accession>A0ABC8SJ31</accession>
<gene>
    <name evidence="1" type="ORF">ILEXP_LOCUS25433</name>
</gene>
<dbReference type="Proteomes" id="UP001642360">
    <property type="component" value="Unassembled WGS sequence"/>
</dbReference>
<comment type="caution">
    <text evidence="1">The sequence shown here is derived from an EMBL/GenBank/DDBJ whole genome shotgun (WGS) entry which is preliminary data.</text>
</comment>
<dbReference type="AlphaFoldDB" id="A0ABC8SJ31"/>
<dbReference type="EMBL" id="CAUOFW020002920">
    <property type="protein sequence ID" value="CAK9156880.1"/>
    <property type="molecule type" value="Genomic_DNA"/>
</dbReference>
<sequence>METGVHTGLASPAAVAITSAVSFIGSGHSLLGRHLYLSKPSLSSTRFSSNRVWSNAIAKPLVEPYQFRAGAVPFIGGGGRAILQDAGASVMLMVGAYGLVSSFDYLTQRNLIEQRCCDLEVVSVRMI</sequence>
<evidence type="ECO:0000313" key="1">
    <source>
        <dbReference type="EMBL" id="CAK9156880.1"/>
    </source>
</evidence>